<feature type="region of interest" description="Disordered" evidence="1">
    <location>
        <begin position="20"/>
        <end position="41"/>
    </location>
</feature>
<dbReference type="KEGG" id="ttf:THTE_3409"/>
<evidence type="ECO:0000313" key="2">
    <source>
        <dbReference type="EMBL" id="ASV76011.1"/>
    </source>
</evidence>
<dbReference type="AlphaFoldDB" id="A0A286RJ68"/>
<keyword evidence="3" id="KW-1185">Reference proteome</keyword>
<evidence type="ECO:0000256" key="1">
    <source>
        <dbReference type="SAM" id="MobiDB-lite"/>
    </source>
</evidence>
<dbReference type="EMBL" id="CP018477">
    <property type="protein sequence ID" value="ASV76011.1"/>
    <property type="molecule type" value="Genomic_DNA"/>
</dbReference>
<protein>
    <submittedName>
        <fullName evidence="2">Uncharacterized protein</fullName>
    </submittedName>
</protein>
<name>A0A286RJ68_9BACT</name>
<reference evidence="2 3" key="1">
    <citation type="journal article" name="Front. Microbiol.">
        <title>Sugar Metabolism of the First Thermophilic Planctomycete Thermogutta terrifontis: Comparative Genomic and Transcriptomic Approaches.</title>
        <authorList>
            <person name="Elcheninov A.G."/>
            <person name="Menzel P."/>
            <person name="Gudbergsdottir S.R."/>
            <person name="Slesarev A.I."/>
            <person name="Kadnikov V.V."/>
            <person name="Krogh A."/>
            <person name="Bonch-Osmolovskaya E.A."/>
            <person name="Peng X."/>
            <person name="Kublanov I.V."/>
        </authorList>
    </citation>
    <scope>NUCLEOTIDE SEQUENCE [LARGE SCALE GENOMIC DNA]</scope>
    <source>
        <strain evidence="2 3">R1</strain>
    </source>
</reference>
<gene>
    <name evidence="2" type="ORF">THTE_3409</name>
</gene>
<sequence>MSEGVLPSYGETLRVGTLGSQLSPCGAHRREPNIRRKRQTNDLERRRLITDFGKLSG</sequence>
<evidence type="ECO:0000313" key="3">
    <source>
        <dbReference type="Proteomes" id="UP000215086"/>
    </source>
</evidence>
<organism evidence="2 3">
    <name type="scientific">Thermogutta terrifontis</name>
    <dbReference type="NCBI Taxonomy" id="1331910"/>
    <lineage>
        <taxon>Bacteria</taxon>
        <taxon>Pseudomonadati</taxon>
        <taxon>Planctomycetota</taxon>
        <taxon>Planctomycetia</taxon>
        <taxon>Pirellulales</taxon>
        <taxon>Thermoguttaceae</taxon>
        <taxon>Thermogutta</taxon>
    </lineage>
</organism>
<dbReference type="Proteomes" id="UP000215086">
    <property type="component" value="Chromosome"/>
</dbReference>
<feature type="compositionally biased region" description="Basic and acidic residues" evidence="1">
    <location>
        <begin position="28"/>
        <end position="41"/>
    </location>
</feature>
<proteinExistence type="predicted"/>
<accession>A0A286RJ68</accession>